<dbReference type="Proteomes" id="UP000242857">
    <property type="component" value="Unassembled WGS sequence"/>
</dbReference>
<proteinExistence type="predicted"/>
<organism evidence="1 2">
    <name type="scientific">Thermomonas hydrothermalis</name>
    <dbReference type="NCBI Taxonomy" id="213588"/>
    <lineage>
        <taxon>Bacteria</taxon>
        <taxon>Pseudomonadati</taxon>
        <taxon>Pseudomonadota</taxon>
        <taxon>Gammaproteobacteria</taxon>
        <taxon>Lysobacterales</taxon>
        <taxon>Lysobacteraceae</taxon>
        <taxon>Thermomonas</taxon>
    </lineage>
</organism>
<sequence>MTDASRPGRSPRTILLLILALTLGSMGLAGVLRFSGWRPASLQNKGELLNPYVDLRDHALTLTAGGVYRWQDSPRTWRIVVMPEQCDGVRRAECVRLLVTLDKVWRLLGPQAGRVHVVWAGALPIATEGMPEVRAIHPDARLRAALAAPAEGRGDPVWLIDPYGFVVMRYPSGFDPAGLRSDLARLLKVN</sequence>
<accession>A0A1M4SHM3</accession>
<keyword evidence="2" id="KW-1185">Reference proteome</keyword>
<name>A0A1M4SHM3_9GAMM</name>
<gene>
    <name evidence="1" type="ORF">SAMN02745204_00204</name>
</gene>
<protein>
    <recommendedName>
        <fullName evidence="3">Cytochrome oxidase Cu insertion factor, SCO1/SenC/PrrC family</fullName>
    </recommendedName>
</protein>
<dbReference type="RefSeq" id="WP_072754776.1">
    <property type="nucleotide sequence ID" value="NZ_FQUK01000002.1"/>
</dbReference>
<evidence type="ECO:0000313" key="1">
    <source>
        <dbReference type="EMBL" id="SHE31764.1"/>
    </source>
</evidence>
<dbReference type="STRING" id="213588.SAMN02745204_00204"/>
<reference evidence="2" key="1">
    <citation type="submission" date="2016-11" db="EMBL/GenBank/DDBJ databases">
        <authorList>
            <person name="Varghese N."/>
            <person name="Submissions S."/>
        </authorList>
    </citation>
    <scope>NUCLEOTIDE SEQUENCE [LARGE SCALE GENOMIC DNA]</scope>
    <source>
        <strain evidence="2">DSM 14834</strain>
    </source>
</reference>
<evidence type="ECO:0008006" key="3">
    <source>
        <dbReference type="Google" id="ProtNLM"/>
    </source>
</evidence>
<evidence type="ECO:0000313" key="2">
    <source>
        <dbReference type="Proteomes" id="UP000242857"/>
    </source>
</evidence>
<dbReference type="AlphaFoldDB" id="A0A1M4SHM3"/>
<dbReference type="OrthoDB" id="9785445at2"/>
<dbReference type="EMBL" id="FQUK01000002">
    <property type="protein sequence ID" value="SHE31764.1"/>
    <property type="molecule type" value="Genomic_DNA"/>
</dbReference>